<feature type="transmembrane region" description="Helical" evidence="1">
    <location>
        <begin position="79"/>
        <end position="107"/>
    </location>
</feature>
<organism evidence="2 3">
    <name type="scientific">Methanosarcina acetivorans (strain ATCC 35395 / DSM 2834 / JCM 12185 / C2A)</name>
    <dbReference type="NCBI Taxonomy" id="188937"/>
    <lineage>
        <taxon>Archaea</taxon>
        <taxon>Methanobacteriati</taxon>
        <taxon>Methanobacteriota</taxon>
        <taxon>Stenosarchaea group</taxon>
        <taxon>Methanomicrobia</taxon>
        <taxon>Methanosarcinales</taxon>
        <taxon>Methanosarcinaceae</taxon>
        <taxon>Methanosarcina</taxon>
    </lineage>
</organism>
<gene>
    <name evidence="2" type="ordered locus">MA_2662</name>
</gene>
<sequence length="128" mass="14591">MTEKLNMNVLKYGSFFSLYFLAFSGIFTFVYLFKKVGSSKILEYYGRNSLIVLALHFPLKDVLTKLTVLSLGVELEYFYYNLAFALSLTVLNLICLVPVIFIINNYFPFILGKTKSSKALKVRALQAS</sequence>
<evidence type="ECO:0008006" key="4">
    <source>
        <dbReference type="Google" id="ProtNLM"/>
    </source>
</evidence>
<accession>Q8TMJ5</accession>
<keyword evidence="3" id="KW-1185">Reference proteome</keyword>
<dbReference type="RefSeq" id="WP_011022622.1">
    <property type="nucleotide sequence ID" value="NC_003552.1"/>
</dbReference>
<dbReference type="EMBL" id="AE010299">
    <property type="protein sequence ID" value="AAM06040.1"/>
    <property type="molecule type" value="Genomic_DNA"/>
</dbReference>
<reference evidence="2 3" key="1">
    <citation type="journal article" date="2002" name="Genome Res.">
        <title>The genome of Methanosarcina acetivorans reveals extensive metabolic and physiological diversity.</title>
        <authorList>
            <person name="Galagan J.E."/>
            <person name="Nusbaum C."/>
            <person name="Roy A."/>
            <person name="Endrizzi M.G."/>
            <person name="Macdonald P."/>
            <person name="FitzHugh W."/>
            <person name="Calvo S."/>
            <person name="Engels R."/>
            <person name="Smirnov S."/>
            <person name="Atnoor D."/>
            <person name="Brown A."/>
            <person name="Allen N."/>
            <person name="Naylor J."/>
            <person name="Stange-Thomann N."/>
            <person name="DeArellano K."/>
            <person name="Johnson R."/>
            <person name="Linton L."/>
            <person name="McEwan P."/>
            <person name="McKernan K."/>
            <person name="Talamas J."/>
            <person name="Tirrell A."/>
            <person name="Ye W."/>
            <person name="Zimmer A."/>
            <person name="Barber R.D."/>
            <person name="Cann I."/>
            <person name="Graham D.E."/>
            <person name="Grahame D.A."/>
            <person name="Guss A."/>
            <person name="Hedderich R."/>
            <person name="Ingram-Smith C."/>
            <person name="Kuettner C.H."/>
            <person name="Krzycki J.A."/>
            <person name="Leigh J.A."/>
            <person name="Li W."/>
            <person name="Liu J."/>
            <person name="Mukhopadhyay B."/>
            <person name="Reeve J.N."/>
            <person name="Smith K."/>
            <person name="Springer T.A."/>
            <person name="Umayam L.A."/>
            <person name="White O."/>
            <person name="White R.H."/>
            <person name="de Macario E.C."/>
            <person name="Ferry J.G."/>
            <person name="Jarrell K.F."/>
            <person name="Jing H."/>
            <person name="Macario A.J.L."/>
            <person name="Paulsen I."/>
            <person name="Pritchett M."/>
            <person name="Sowers K.R."/>
            <person name="Swanson R.V."/>
            <person name="Zinder S.H."/>
            <person name="Lander E."/>
            <person name="Metcalf W.W."/>
            <person name="Birren B."/>
        </authorList>
    </citation>
    <scope>NUCLEOTIDE SEQUENCE [LARGE SCALE GENOMIC DNA]</scope>
    <source>
        <strain evidence="3">ATCC 35395 / DSM 2834 / JCM 12185 / C2A</strain>
    </source>
</reference>
<evidence type="ECO:0000313" key="2">
    <source>
        <dbReference type="EMBL" id="AAM06040.1"/>
    </source>
</evidence>
<dbReference type="EnsemblBacteria" id="AAM06040">
    <property type="protein sequence ID" value="AAM06040"/>
    <property type="gene ID" value="MA_2662"/>
</dbReference>
<keyword evidence="1" id="KW-0472">Membrane</keyword>
<dbReference type="GeneID" id="68225965"/>
<dbReference type="STRING" id="188937.MA_2662"/>
<dbReference type="HOGENOM" id="CLU_1976569_0_0_2"/>
<keyword evidence="1" id="KW-0812">Transmembrane</keyword>
<dbReference type="KEGG" id="mac:MA_2662"/>
<protein>
    <recommendedName>
        <fullName evidence="4">Acyltransferase 3 domain-containing protein</fullName>
    </recommendedName>
</protein>
<dbReference type="Proteomes" id="UP000002487">
    <property type="component" value="Chromosome"/>
</dbReference>
<dbReference type="AlphaFoldDB" id="Q8TMJ5"/>
<dbReference type="InParanoid" id="Q8TMJ5"/>
<name>Q8TMJ5_METAC</name>
<evidence type="ECO:0000313" key="3">
    <source>
        <dbReference type="Proteomes" id="UP000002487"/>
    </source>
</evidence>
<feature type="transmembrane region" description="Helical" evidence="1">
    <location>
        <begin position="12"/>
        <end position="32"/>
    </location>
</feature>
<evidence type="ECO:0000256" key="1">
    <source>
        <dbReference type="SAM" id="Phobius"/>
    </source>
</evidence>
<keyword evidence="1" id="KW-1133">Transmembrane helix</keyword>
<proteinExistence type="predicted"/>